<feature type="compositionally biased region" description="Polar residues" evidence="1">
    <location>
        <begin position="205"/>
        <end position="216"/>
    </location>
</feature>
<accession>A0AAJ8N0N7</accession>
<feature type="region of interest" description="Disordered" evidence="1">
    <location>
        <begin position="170"/>
        <end position="239"/>
    </location>
</feature>
<evidence type="ECO:0000256" key="1">
    <source>
        <dbReference type="SAM" id="MobiDB-lite"/>
    </source>
</evidence>
<dbReference type="SUPFAM" id="SSF47113">
    <property type="entry name" value="Histone-fold"/>
    <property type="match status" value="1"/>
</dbReference>
<dbReference type="CDD" id="cd00076">
    <property type="entry name" value="HFD_SF"/>
    <property type="match status" value="1"/>
</dbReference>
<feature type="compositionally biased region" description="Basic residues" evidence="1">
    <location>
        <begin position="171"/>
        <end position="184"/>
    </location>
</feature>
<dbReference type="RefSeq" id="XP_031861812.2">
    <property type="nucleotide sequence ID" value="XM_032003814.2"/>
</dbReference>
<evidence type="ECO:0000313" key="2">
    <source>
        <dbReference type="EMBL" id="WWD21971.1"/>
    </source>
</evidence>
<dbReference type="InterPro" id="IPR037818">
    <property type="entry name" value="TAF8"/>
</dbReference>
<dbReference type="GeneID" id="43587941"/>
<dbReference type="KEGG" id="ksn:43587941"/>
<dbReference type="Gene3D" id="1.10.20.10">
    <property type="entry name" value="Histone, subunit A"/>
    <property type="match status" value="1"/>
</dbReference>
<feature type="region of interest" description="Disordered" evidence="1">
    <location>
        <begin position="325"/>
        <end position="348"/>
    </location>
</feature>
<reference evidence="2" key="1">
    <citation type="submission" date="2017-08" db="EMBL/GenBank/DDBJ databases">
        <authorList>
            <person name="Cuomo C."/>
            <person name="Billmyre B."/>
            <person name="Heitman J."/>
        </authorList>
    </citation>
    <scope>NUCLEOTIDE SEQUENCE</scope>
    <source>
        <strain evidence="2">CBS 12478</strain>
    </source>
</reference>
<name>A0AAJ8N0N7_9TREE</name>
<protein>
    <recommendedName>
        <fullName evidence="4">Bromodomain associated domain-containing protein</fullName>
    </recommendedName>
</protein>
<feature type="compositionally biased region" description="Pro residues" evidence="1">
    <location>
        <begin position="188"/>
        <end position="197"/>
    </location>
</feature>
<dbReference type="GO" id="GO:0006367">
    <property type="term" value="P:transcription initiation at RNA polymerase II promoter"/>
    <property type="evidence" value="ECO:0007669"/>
    <property type="project" value="TreeGrafter"/>
</dbReference>
<proteinExistence type="predicted"/>
<dbReference type="EMBL" id="CP144062">
    <property type="protein sequence ID" value="WWD21971.1"/>
    <property type="molecule type" value="Genomic_DNA"/>
</dbReference>
<evidence type="ECO:0008006" key="4">
    <source>
        <dbReference type="Google" id="ProtNLM"/>
    </source>
</evidence>
<keyword evidence="3" id="KW-1185">Reference proteome</keyword>
<dbReference type="PANTHER" id="PTHR46469">
    <property type="entry name" value="TRANSCRIPTION INITIATION FACTOR TFIID SUBUNIT 8"/>
    <property type="match status" value="1"/>
</dbReference>
<reference evidence="2" key="2">
    <citation type="submission" date="2024-01" db="EMBL/GenBank/DDBJ databases">
        <title>Comparative genomics of Cryptococcus and Kwoniella reveals pathogenesis evolution and contrasting modes of karyotype evolution via chromosome fusion or intercentromeric recombination.</title>
        <authorList>
            <person name="Coelho M.A."/>
            <person name="David-Palma M."/>
            <person name="Shea T."/>
            <person name="Bowers K."/>
            <person name="McGinley-Smith S."/>
            <person name="Mohammad A.W."/>
            <person name="Gnirke A."/>
            <person name="Yurkov A.M."/>
            <person name="Nowrousian M."/>
            <person name="Sun S."/>
            <person name="Cuomo C.A."/>
            <person name="Heitman J."/>
        </authorList>
    </citation>
    <scope>NUCLEOTIDE SEQUENCE</scope>
    <source>
        <strain evidence="2">CBS 12478</strain>
    </source>
</reference>
<dbReference type="AlphaFoldDB" id="A0AAJ8N0N7"/>
<dbReference type="InterPro" id="IPR009072">
    <property type="entry name" value="Histone-fold"/>
</dbReference>
<organism evidence="2 3">
    <name type="scientific">Kwoniella shandongensis</name>
    <dbReference type="NCBI Taxonomy" id="1734106"/>
    <lineage>
        <taxon>Eukaryota</taxon>
        <taxon>Fungi</taxon>
        <taxon>Dikarya</taxon>
        <taxon>Basidiomycota</taxon>
        <taxon>Agaricomycotina</taxon>
        <taxon>Tremellomycetes</taxon>
        <taxon>Tremellales</taxon>
        <taxon>Cryptococcaceae</taxon>
        <taxon>Kwoniella</taxon>
    </lineage>
</organism>
<sequence length="348" mass="38588">MTGSRVSLKSRFANRTFLHFDLESTLLAPPHPALQSSSLLYISYRFLPTIRLDLSPPLAVPALREYRMPSTITSASSSATTITSLPTSSSSTHIPPSTPSAYLRQVIVNTLLKRGFEGAEAGALAEIERLLEQHITNVFEDSIDYAHLSGRREVNAQDLVAAQEESGWGVRKMRKEARRKRGRAPHVPTIPSPPPSPKSESLASLFQQQDPTSTSTQEDRKPDLDRTPTSSNSTKGEKPYYAEDWVPSLPLKYTYSLSTLPLPTKKVEFELEDEIVKDDEDKPPVRVTSALLDFIKLTATERGDIPPELGVVDYRRETGSAIVDGQEHRQGQGQAKRRKWGVKAATRG</sequence>
<dbReference type="PANTHER" id="PTHR46469:SF1">
    <property type="entry name" value="TRANSCRIPTION INITIATION FACTOR TFIID SUBUNIT 8"/>
    <property type="match status" value="1"/>
</dbReference>
<evidence type="ECO:0000313" key="3">
    <source>
        <dbReference type="Proteomes" id="UP000322225"/>
    </source>
</evidence>
<dbReference type="GO" id="GO:0046982">
    <property type="term" value="F:protein heterodimerization activity"/>
    <property type="evidence" value="ECO:0007669"/>
    <property type="project" value="InterPro"/>
</dbReference>
<gene>
    <name evidence="2" type="ORF">CI109_106459</name>
</gene>
<dbReference type="Proteomes" id="UP000322225">
    <property type="component" value="Chromosome 12"/>
</dbReference>
<feature type="compositionally biased region" description="Basic and acidic residues" evidence="1">
    <location>
        <begin position="217"/>
        <end position="226"/>
    </location>
</feature>
<dbReference type="GO" id="GO:0005669">
    <property type="term" value="C:transcription factor TFIID complex"/>
    <property type="evidence" value="ECO:0007669"/>
    <property type="project" value="InterPro"/>
</dbReference>